<dbReference type="SMART" id="SM00363">
    <property type="entry name" value="S4"/>
    <property type="match status" value="1"/>
</dbReference>
<dbReference type="GO" id="GO:0160140">
    <property type="term" value="F:23S rRNA pseudouridine(1911/1915/1917) synthase activity"/>
    <property type="evidence" value="ECO:0007669"/>
    <property type="project" value="UniProtKB-EC"/>
</dbReference>
<dbReference type="GO" id="GO:0003723">
    <property type="term" value="F:RNA binding"/>
    <property type="evidence" value="ECO:0007669"/>
    <property type="project" value="UniProtKB-KW"/>
</dbReference>
<dbReference type="Gene3D" id="3.30.2350.10">
    <property type="entry name" value="Pseudouridine synthase"/>
    <property type="match status" value="1"/>
</dbReference>
<comment type="catalytic activity">
    <reaction evidence="8">
        <text>a uridine in RNA = a pseudouridine in RNA</text>
        <dbReference type="Rhea" id="RHEA:48348"/>
        <dbReference type="Rhea" id="RHEA-COMP:12068"/>
        <dbReference type="Rhea" id="RHEA-COMP:12069"/>
        <dbReference type="ChEBI" id="CHEBI:65314"/>
        <dbReference type="ChEBI" id="CHEBI:65315"/>
    </reaction>
</comment>
<name>A0A143WQF4_9ENTR</name>
<dbReference type="SUPFAM" id="SSF55120">
    <property type="entry name" value="Pseudouridine synthase"/>
    <property type="match status" value="1"/>
</dbReference>
<evidence type="ECO:0000256" key="6">
    <source>
        <dbReference type="PIRSR" id="PIRSR606225-1"/>
    </source>
</evidence>
<dbReference type="PATRIC" id="fig|1778264.3.peg.159"/>
<dbReference type="Pfam" id="PF00849">
    <property type="entry name" value="PseudoU_synth_2"/>
    <property type="match status" value="1"/>
</dbReference>
<dbReference type="GO" id="GO:0000455">
    <property type="term" value="P:enzyme-directed rRNA pseudouridine synthesis"/>
    <property type="evidence" value="ECO:0007669"/>
    <property type="project" value="TreeGrafter"/>
</dbReference>
<comment type="catalytic activity">
    <reaction evidence="4">
        <text>uridine(1911/1915/1917) in 23S rRNA = pseudouridine(1911/1915/1917) in 23S rRNA</text>
        <dbReference type="Rhea" id="RHEA:42524"/>
        <dbReference type="Rhea" id="RHEA-COMP:10097"/>
        <dbReference type="Rhea" id="RHEA-COMP:10098"/>
        <dbReference type="ChEBI" id="CHEBI:65314"/>
        <dbReference type="ChEBI" id="CHEBI:65315"/>
        <dbReference type="EC" id="5.4.99.23"/>
    </reaction>
</comment>
<feature type="domain" description="RNA-binding S4" evidence="9">
    <location>
        <begin position="18"/>
        <end position="76"/>
    </location>
</feature>
<dbReference type="EC" id="5.4.99.-" evidence="8"/>
<evidence type="ECO:0000256" key="7">
    <source>
        <dbReference type="PROSITE-ProRule" id="PRU00182"/>
    </source>
</evidence>
<dbReference type="InterPro" id="IPR002942">
    <property type="entry name" value="S4_RNA-bd"/>
</dbReference>
<organism evidence="10 11">
    <name type="scientific">Candidatus Mikella endobia</name>
    <dbReference type="NCBI Taxonomy" id="1778264"/>
    <lineage>
        <taxon>Bacteria</taxon>
        <taxon>Pseudomonadati</taxon>
        <taxon>Pseudomonadota</taxon>
        <taxon>Gammaproteobacteria</taxon>
        <taxon>Enterobacterales</taxon>
        <taxon>Enterobacteriaceae</taxon>
        <taxon>Candidatus Mikella</taxon>
    </lineage>
</organism>
<sequence length="324" mass="37795">MIKYYQLTGILNKSQFGQRLDLALAKLFPKYSRSQIKIWILKGLVKLNNKVKLIPKEKIYGNENVHIQIIIEKKISYKSQNIFLNIVFEDEYIIIINKPCNIVVHPGAGNNDNTILNALLHYFPPISQVPRAGIVHRLDKNTTGLMVIAKTILAYIRLVELLKKRKIKREYEAIVIGNIISGNTINQPIARHKYNRIKMAVNPMGKIAITHYRILEHFRAHTRLRICLDTGRTHQIRVHMAYINHHLLGDPLYGKKFQFLKDSSEYCNKILHSFNRQALHAILLCFYHPITLVKMEWYIPLPQDMINLIAVLRDDFLTYKVKNL</sequence>
<keyword evidence="2 7" id="KW-0694">RNA-binding</keyword>
<evidence type="ECO:0000313" key="11">
    <source>
        <dbReference type="Proteomes" id="UP000095697"/>
    </source>
</evidence>
<dbReference type="NCBIfam" id="NF008385">
    <property type="entry name" value="PRK11180.1"/>
    <property type="match status" value="1"/>
</dbReference>
<dbReference type="KEGG" id="cmik:PMARG_ME00177"/>
<evidence type="ECO:0000256" key="8">
    <source>
        <dbReference type="RuleBase" id="RU362028"/>
    </source>
</evidence>
<comment type="similarity">
    <text evidence="1 8">Belongs to the pseudouridine synthase RluA family.</text>
</comment>
<protein>
    <recommendedName>
        <fullName evidence="8">Pseudouridine synthase</fullName>
        <ecNumber evidence="8">5.4.99.-</ecNumber>
    </recommendedName>
</protein>
<dbReference type="OrthoDB" id="9807829at2"/>
<dbReference type="CDD" id="cd00165">
    <property type="entry name" value="S4"/>
    <property type="match status" value="1"/>
</dbReference>
<dbReference type="FunFam" id="3.30.2350.10:FF:000006">
    <property type="entry name" value="Pseudouridine synthase"/>
    <property type="match status" value="1"/>
</dbReference>
<proteinExistence type="inferred from homology"/>
<dbReference type="PANTHER" id="PTHR21600:SF44">
    <property type="entry name" value="RIBOSOMAL LARGE SUBUNIT PSEUDOURIDINE SYNTHASE D"/>
    <property type="match status" value="1"/>
</dbReference>
<dbReference type="PROSITE" id="PS01129">
    <property type="entry name" value="PSI_RLU"/>
    <property type="match status" value="1"/>
</dbReference>
<dbReference type="InterPro" id="IPR036986">
    <property type="entry name" value="S4_RNA-bd_sf"/>
</dbReference>
<evidence type="ECO:0000313" key="10">
    <source>
        <dbReference type="EMBL" id="CUX95851.1"/>
    </source>
</evidence>
<dbReference type="Gene3D" id="3.10.290.10">
    <property type="entry name" value="RNA-binding S4 domain"/>
    <property type="match status" value="1"/>
</dbReference>
<dbReference type="CDD" id="cd02869">
    <property type="entry name" value="PseudoU_synth_RluA_like"/>
    <property type="match status" value="1"/>
</dbReference>
<evidence type="ECO:0000256" key="3">
    <source>
        <dbReference type="ARBA" id="ARBA00023235"/>
    </source>
</evidence>
<dbReference type="InterPro" id="IPR006224">
    <property type="entry name" value="PsdUridine_synth_RluA-like_CS"/>
</dbReference>
<evidence type="ECO:0000256" key="1">
    <source>
        <dbReference type="ARBA" id="ARBA00010876"/>
    </source>
</evidence>
<accession>A0A143WQF4</accession>
<dbReference type="RefSeq" id="WP_067569318.1">
    <property type="nucleotide sequence ID" value="NZ_LN999831.1"/>
</dbReference>
<dbReference type="Proteomes" id="UP000095697">
    <property type="component" value="Chromosome I"/>
</dbReference>
<feature type="active site" evidence="6">
    <location>
        <position position="139"/>
    </location>
</feature>
<evidence type="ECO:0000256" key="2">
    <source>
        <dbReference type="ARBA" id="ARBA00022884"/>
    </source>
</evidence>
<evidence type="ECO:0000256" key="5">
    <source>
        <dbReference type="ARBA" id="ARBA00056072"/>
    </source>
</evidence>
<dbReference type="InterPro" id="IPR050188">
    <property type="entry name" value="RluA_PseudoU_synthase"/>
</dbReference>
<evidence type="ECO:0000256" key="4">
    <source>
        <dbReference type="ARBA" id="ARBA00036882"/>
    </source>
</evidence>
<dbReference type="NCBIfam" id="TIGR00005">
    <property type="entry name" value="rluA_subfam"/>
    <property type="match status" value="1"/>
</dbReference>
<dbReference type="Pfam" id="PF01479">
    <property type="entry name" value="S4"/>
    <property type="match status" value="1"/>
</dbReference>
<comment type="function">
    <text evidence="5">Responsible for synthesis of pseudouridine from uracil at positions 1911, 1915 and 1917 in 23S ribosomal RNA.</text>
</comment>
<keyword evidence="3 8" id="KW-0413">Isomerase</keyword>
<dbReference type="PANTHER" id="PTHR21600">
    <property type="entry name" value="MITOCHONDRIAL RNA PSEUDOURIDINE SYNTHASE"/>
    <property type="match status" value="1"/>
</dbReference>
<dbReference type="InterPro" id="IPR020103">
    <property type="entry name" value="PsdUridine_synth_cat_dom_sf"/>
</dbReference>
<keyword evidence="11" id="KW-1185">Reference proteome</keyword>
<dbReference type="STRING" id="1778264.PMARG_ME00177"/>
<dbReference type="InterPro" id="IPR006145">
    <property type="entry name" value="PsdUridine_synth_RsuA/RluA"/>
</dbReference>
<dbReference type="EMBL" id="LN999831">
    <property type="protein sequence ID" value="CUX95851.1"/>
    <property type="molecule type" value="Genomic_DNA"/>
</dbReference>
<dbReference type="InterPro" id="IPR006225">
    <property type="entry name" value="PsdUridine_synth_RluC/D"/>
</dbReference>
<dbReference type="SUPFAM" id="SSF55174">
    <property type="entry name" value="Alpha-L RNA-binding motif"/>
    <property type="match status" value="1"/>
</dbReference>
<dbReference type="PROSITE" id="PS50889">
    <property type="entry name" value="S4"/>
    <property type="match status" value="1"/>
</dbReference>
<dbReference type="AlphaFoldDB" id="A0A143WQF4"/>
<gene>
    <name evidence="10" type="primary">rluD</name>
    <name evidence="10" type="ORF">PMARG_ME00177</name>
</gene>
<evidence type="ECO:0000259" key="9">
    <source>
        <dbReference type="SMART" id="SM00363"/>
    </source>
</evidence>
<reference evidence="11" key="1">
    <citation type="submission" date="2016-01" db="EMBL/GenBank/DDBJ databases">
        <authorList>
            <person name="Husnik F."/>
        </authorList>
    </citation>
    <scope>NUCLEOTIDE SEQUENCE [LARGE SCALE GENOMIC DNA]</scope>
</reference>